<reference evidence="7" key="1">
    <citation type="submission" date="2020-07" db="EMBL/GenBank/DDBJ databases">
        <title>Ethylene signaling mediates host invasion by parasitic plants.</title>
        <authorList>
            <person name="Yoshida S."/>
        </authorList>
    </citation>
    <scope>NUCLEOTIDE SEQUENCE</scope>
    <source>
        <strain evidence="7">Okayama</strain>
    </source>
</reference>
<dbReference type="PANTHER" id="PTHR45987">
    <property type="entry name" value="39S RIBOSOMAL PROTEIN L12"/>
    <property type="match status" value="1"/>
</dbReference>
<dbReference type="Proteomes" id="UP000653305">
    <property type="component" value="Unassembled WGS sequence"/>
</dbReference>
<evidence type="ECO:0000259" key="6">
    <source>
        <dbReference type="Pfam" id="PF00542"/>
    </source>
</evidence>
<keyword evidence="2 7" id="KW-0689">Ribosomal protein</keyword>
<proteinExistence type="inferred from homology"/>
<sequence length="154" mass="17247">PKTSPNRLQPRKFRPHGAPYPPSERVWRLVDEISGLTLMESAELASIMMRKLNMKEMHVVGVMKPAVAVKTGSTAVKEEKKPEKTAFELKMQSFDAGSKLKVIKEIRIFTELGLKEAKDLVEKTPAIVKKGVSKEEAKKIIEKMKAVGAIFVME</sequence>
<evidence type="ECO:0000256" key="2">
    <source>
        <dbReference type="ARBA" id="ARBA00022980"/>
    </source>
</evidence>
<gene>
    <name evidence="7" type="ORF">PHJA_002230900</name>
</gene>
<dbReference type="GO" id="GO:1990904">
    <property type="term" value="C:ribonucleoprotein complex"/>
    <property type="evidence" value="ECO:0007669"/>
    <property type="project" value="UniProtKB-KW"/>
</dbReference>
<keyword evidence="3" id="KW-0687">Ribonucleoprotein</keyword>
<dbReference type="PANTHER" id="PTHR45987:SF1">
    <property type="entry name" value="50S RIBOSOMAL PROTEIN L7_L12-RELATED"/>
    <property type="match status" value="1"/>
</dbReference>
<evidence type="ECO:0000256" key="5">
    <source>
        <dbReference type="ARBA" id="ARBA00082754"/>
    </source>
</evidence>
<dbReference type="EMBL" id="BMAC01000645">
    <property type="protein sequence ID" value="GFQ00870.1"/>
    <property type="molecule type" value="Genomic_DNA"/>
</dbReference>
<evidence type="ECO:0000256" key="4">
    <source>
        <dbReference type="ARBA" id="ARBA00072688"/>
    </source>
</evidence>
<comment type="similarity">
    <text evidence="1">Belongs to the bacterial ribosomal protein bL12 family.</text>
</comment>
<dbReference type="GO" id="GO:0005739">
    <property type="term" value="C:mitochondrion"/>
    <property type="evidence" value="ECO:0007669"/>
    <property type="project" value="TreeGrafter"/>
</dbReference>
<dbReference type="SUPFAM" id="SSF48300">
    <property type="entry name" value="Ribosomal protein L7/12, oligomerisation (N-terminal) domain"/>
    <property type="match status" value="1"/>
</dbReference>
<dbReference type="GO" id="GO:0003729">
    <property type="term" value="F:mRNA binding"/>
    <property type="evidence" value="ECO:0007669"/>
    <property type="project" value="TreeGrafter"/>
</dbReference>
<dbReference type="FunFam" id="3.30.1390.10:FF:000001">
    <property type="entry name" value="50S ribosomal protein L7/L12"/>
    <property type="match status" value="1"/>
</dbReference>
<dbReference type="GO" id="GO:0005840">
    <property type="term" value="C:ribosome"/>
    <property type="evidence" value="ECO:0007669"/>
    <property type="project" value="UniProtKB-KW"/>
</dbReference>
<feature type="non-terminal residue" evidence="7">
    <location>
        <position position="1"/>
    </location>
</feature>
<dbReference type="AlphaFoldDB" id="A0A830CPG9"/>
<dbReference type="OrthoDB" id="250175at2759"/>
<dbReference type="InterPro" id="IPR036235">
    <property type="entry name" value="Ribosomal_bL12_oligo_N_sf"/>
</dbReference>
<dbReference type="InterPro" id="IPR014719">
    <property type="entry name" value="Ribosomal_bL12_C/ClpS-like"/>
</dbReference>
<feature type="domain" description="Large ribosomal subunit protein bL12 C-terminal" evidence="6">
    <location>
        <begin position="87"/>
        <end position="149"/>
    </location>
</feature>
<dbReference type="Pfam" id="PF00542">
    <property type="entry name" value="Ribosomal_L12"/>
    <property type="match status" value="1"/>
</dbReference>
<evidence type="ECO:0000313" key="8">
    <source>
        <dbReference type="Proteomes" id="UP000653305"/>
    </source>
</evidence>
<name>A0A830CPG9_9LAMI</name>
<organism evidence="7 8">
    <name type="scientific">Phtheirospermum japonicum</name>
    <dbReference type="NCBI Taxonomy" id="374723"/>
    <lineage>
        <taxon>Eukaryota</taxon>
        <taxon>Viridiplantae</taxon>
        <taxon>Streptophyta</taxon>
        <taxon>Embryophyta</taxon>
        <taxon>Tracheophyta</taxon>
        <taxon>Spermatophyta</taxon>
        <taxon>Magnoliopsida</taxon>
        <taxon>eudicotyledons</taxon>
        <taxon>Gunneridae</taxon>
        <taxon>Pentapetalae</taxon>
        <taxon>asterids</taxon>
        <taxon>lamiids</taxon>
        <taxon>Lamiales</taxon>
        <taxon>Orobanchaceae</taxon>
        <taxon>Orobanchaceae incertae sedis</taxon>
        <taxon>Phtheirospermum</taxon>
    </lineage>
</organism>
<evidence type="ECO:0000313" key="7">
    <source>
        <dbReference type="EMBL" id="GFQ00870.1"/>
    </source>
</evidence>
<dbReference type="InterPro" id="IPR013823">
    <property type="entry name" value="Ribosomal_bL12_C"/>
</dbReference>
<comment type="caution">
    <text evidence="7">The sequence shown here is derived from an EMBL/GenBank/DDBJ whole genome shotgun (WGS) entry which is preliminary data.</text>
</comment>
<keyword evidence="8" id="KW-1185">Reference proteome</keyword>
<dbReference type="SUPFAM" id="SSF54736">
    <property type="entry name" value="ClpS-like"/>
    <property type="match status" value="1"/>
</dbReference>
<dbReference type="CDD" id="cd00387">
    <property type="entry name" value="Ribosomal_L7_L12"/>
    <property type="match status" value="1"/>
</dbReference>
<protein>
    <recommendedName>
        <fullName evidence="4">Large ribosomal subunit protein bL12c</fullName>
    </recommendedName>
    <alternativeName>
        <fullName evidence="5">CL12</fullName>
    </alternativeName>
</protein>
<evidence type="ECO:0000256" key="1">
    <source>
        <dbReference type="ARBA" id="ARBA00007197"/>
    </source>
</evidence>
<dbReference type="GO" id="GO:0006412">
    <property type="term" value="P:translation"/>
    <property type="evidence" value="ECO:0007669"/>
    <property type="project" value="InterPro"/>
</dbReference>
<dbReference type="Gene3D" id="3.30.1390.10">
    <property type="match status" value="1"/>
</dbReference>
<evidence type="ECO:0000256" key="3">
    <source>
        <dbReference type="ARBA" id="ARBA00023274"/>
    </source>
</evidence>
<accession>A0A830CPG9</accession>
<dbReference type="GO" id="GO:0003735">
    <property type="term" value="F:structural constituent of ribosome"/>
    <property type="evidence" value="ECO:0007669"/>
    <property type="project" value="InterPro"/>
</dbReference>
<dbReference type="InterPro" id="IPR000206">
    <property type="entry name" value="Ribosomal_bL12"/>
</dbReference>